<dbReference type="GO" id="GO:0005634">
    <property type="term" value="C:nucleus"/>
    <property type="evidence" value="ECO:0007669"/>
    <property type="project" value="UniProtKB-SubCell"/>
</dbReference>
<dbReference type="PANTHER" id="PTHR45959:SF73">
    <property type="entry name" value="TRANSCRIPTION FACTOR BHLH25"/>
    <property type="match status" value="1"/>
</dbReference>
<evidence type="ECO:0000313" key="7">
    <source>
        <dbReference type="EMBL" id="KAL3726305.1"/>
    </source>
</evidence>
<name>A0ABD3JG13_EUCGL</name>
<dbReference type="CDD" id="cd11452">
    <property type="entry name" value="bHLH_AtNAI1_like"/>
    <property type="match status" value="1"/>
</dbReference>
<dbReference type="Proteomes" id="UP001634007">
    <property type="component" value="Unassembled WGS sequence"/>
</dbReference>
<evidence type="ECO:0000256" key="3">
    <source>
        <dbReference type="ARBA" id="ARBA00023163"/>
    </source>
</evidence>
<evidence type="ECO:0000259" key="6">
    <source>
        <dbReference type="PROSITE" id="PS50888"/>
    </source>
</evidence>
<dbReference type="AlphaFoldDB" id="A0ABD3JG13"/>
<dbReference type="Gene3D" id="4.10.280.10">
    <property type="entry name" value="Helix-loop-helix DNA-binding domain"/>
    <property type="match status" value="1"/>
</dbReference>
<dbReference type="InterPro" id="IPR036638">
    <property type="entry name" value="HLH_DNA-bd_sf"/>
</dbReference>
<accession>A0ABD3JG13</accession>
<reference evidence="7 8" key="1">
    <citation type="submission" date="2024-11" db="EMBL/GenBank/DDBJ databases">
        <title>Chromosome-level genome assembly of Eucalyptus globulus Labill. provides insights into its genome evolution.</title>
        <authorList>
            <person name="Li X."/>
        </authorList>
    </citation>
    <scope>NUCLEOTIDE SEQUENCE [LARGE SCALE GENOMIC DNA]</scope>
    <source>
        <strain evidence="7">CL2024</strain>
        <tissue evidence="7">Fresh tender leaves</tissue>
    </source>
</reference>
<keyword evidence="4" id="KW-0539">Nucleus</keyword>
<keyword evidence="3" id="KW-0804">Transcription</keyword>
<keyword evidence="2" id="KW-0805">Transcription regulation</keyword>
<evidence type="ECO:0000256" key="5">
    <source>
        <dbReference type="SAM" id="Coils"/>
    </source>
</evidence>
<gene>
    <name evidence="7" type="ORF">ACJRO7_031229</name>
</gene>
<dbReference type="SUPFAM" id="SSF47459">
    <property type="entry name" value="HLH, helix-loop-helix DNA-binding domain"/>
    <property type="match status" value="1"/>
</dbReference>
<dbReference type="Pfam" id="PF00010">
    <property type="entry name" value="HLH"/>
    <property type="match status" value="1"/>
</dbReference>
<evidence type="ECO:0000256" key="1">
    <source>
        <dbReference type="ARBA" id="ARBA00004123"/>
    </source>
</evidence>
<sequence>MEILAARLLPKMAEDAAYFQQQQQQQNSSFSLDDGFDLFHPHFPSEPSSNSLPSYLHPLISPYTMPGFAARSVGTSQAFTERPQKRLKTESCSSPCATEHKTMTCNAAMLPAPSPSPDSRLISFGNPDSSPAISDRLYGTFEVQDCEGPKMKSASPMSRTPAHAQEHVLAERKRREKISERFIALSAVIPNLSKMDKASILEDAIKYLKELQQRVKALEEEVATKTVESVIVVKKSELAAADNMSSLSDGNSCNQIDQQLSLPEIEARVSGKCVLIKIHCEKRNGFISKLIGEIEKLNLTVENSCVMPFGSSFLDVTILAQMDVGFSLNVRDLVKNLRQDLLDFM</sequence>
<feature type="coiled-coil region" evidence="5">
    <location>
        <begin position="201"/>
        <end position="228"/>
    </location>
</feature>
<evidence type="ECO:0000313" key="8">
    <source>
        <dbReference type="Proteomes" id="UP001634007"/>
    </source>
</evidence>
<keyword evidence="5" id="KW-0175">Coiled coil</keyword>
<comment type="subcellular location">
    <subcellularLocation>
        <location evidence="1">Nucleus</location>
    </subcellularLocation>
</comment>
<dbReference type="EMBL" id="JBJKBG010000008">
    <property type="protein sequence ID" value="KAL3726305.1"/>
    <property type="molecule type" value="Genomic_DNA"/>
</dbReference>
<comment type="caution">
    <text evidence="7">The sequence shown here is derived from an EMBL/GenBank/DDBJ whole genome shotgun (WGS) entry which is preliminary data.</text>
</comment>
<protein>
    <recommendedName>
        <fullName evidence="6">BHLH domain-containing protein</fullName>
    </recommendedName>
</protein>
<proteinExistence type="predicted"/>
<dbReference type="SMART" id="SM00353">
    <property type="entry name" value="HLH"/>
    <property type="match status" value="1"/>
</dbReference>
<dbReference type="InterPro" id="IPR052610">
    <property type="entry name" value="bHLH_transcription_regulator"/>
</dbReference>
<keyword evidence="8" id="KW-1185">Reference proteome</keyword>
<dbReference type="PROSITE" id="PS50888">
    <property type="entry name" value="BHLH"/>
    <property type="match status" value="1"/>
</dbReference>
<dbReference type="InterPro" id="IPR011598">
    <property type="entry name" value="bHLH_dom"/>
</dbReference>
<evidence type="ECO:0000256" key="2">
    <source>
        <dbReference type="ARBA" id="ARBA00023015"/>
    </source>
</evidence>
<organism evidence="7 8">
    <name type="scientific">Eucalyptus globulus</name>
    <name type="common">Tasmanian blue gum</name>
    <dbReference type="NCBI Taxonomy" id="34317"/>
    <lineage>
        <taxon>Eukaryota</taxon>
        <taxon>Viridiplantae</taxon>
        <taxon>Streptophyta</taxon>
        <taxon>Embryophyta</taxon>
        <taxon>Tracheophyta</taxon>
        <taxon>Spermatophyta</taxon>
        <taxon>Magnoliopsida</taxon>
        <taxon>eudicotyledons</taxon>
        <taxon>Gunneridae</taxon>
        <taxon>Pentapetalae</taxon>
        <taxon>rosids</taxon>
        <taxon>malvids</taxon>
        <taxon>Myrtales</taxon>
        <taxon>Myrtaceae</taxon>
        <taxon>Myrtoideae</taxon>
        <taxon>Eucalypteae</taxon>
        <taxon>Eucalyptus</taxon>
    </lineage>
</organism>
<feature type="domain" description="BHLH" evidence="6">
    <location>
        <begin position="162"/>
        <end position="211"/>
    </location>
</feature>
<evidence type="ECO:0000256" key="4">
    <source>
        <dbReference type="ARBA" id="ARBA00023242"/>
    </source>
</evidence>
<dbReference type="PANTHER" id="PTHR45959">
    <property type="entry name" value="BHLH TRANSCRIPTION FACTOR"/>
    <property type="match status" value="1"/>
</dbReference>